<reference evidence="8" key="1">
    <citation type="submission" date="2023-07" db="EMBL/GenBank/DDBJ databases">
        <title>Ancylobacter moscoviensis sp. nov., facultatively methylotrophic bacteria from activated sludge and the reclassification of Starkeya novella (Starkey 1934) Kelly et al. 2000 as Ancylobacter novellus comb. nov., Starkeya koreensis Im et al. 2006 as Ancylobacter koreensis comb.nov., Angulomicrobium tetraedrale Vasil'eva et al. 1986 as Ancylobacter tetraedralis comb. nov., Angulomicrobium amanitiforme Fritz et al. 2004 as Ancylobacter amanitiformis comb. nov. and Methylorhabdus multivorans Doronina et al. 1996 as Ancylobacter multivorans comb. nov. and emended description of the genus Ancylobacter.</title>
        <authorList>
            <person name="Doronina N."/>
            <person name="Chemodurova A."/>
            <person name="Grouzdev D."/>
            <person name="Koziaeva V."/>
            <person name="Shi W."/>
            <person name="Wu L."/>
            <person name="Kaparullina E."/>
        </authorList>
    </citation>
    <scope>NUCLEOTIDE SEQUENCE [LARGE SCALE GENOMIC DNA]</scope>
    <source>
        <strain evidence="8">Jip08</strain>
    </source>
</reference>
<keyword evidence="5 6" id="KW-0472">Membrane</keyword>
<accession>A0ABT0DQV6</accession>
<evidence type="ECO:0000256" key="4">
    <source>
        <dbReference type="ARBA" id="ARBA00022801"/>
    </source>
</evidence>
<dbReference type="SUPFAM" id="SSF56655">
    <property type="entry name" value="Carbohydrate phosphatase"/>
    <property type="match status" value="1"/>
</dbReference>
<comment type="catalytic activity">
    <reaction evidence="6">
        <text>adenosine 3',5'-bisphosphate + H2O = AMP + phosphate</text>
        <dbReference type="Rhea" id="RHEA:10040"/>
        <dbReference type="ChEBI" id="CHEBI:15377"/>
        <dbReference type="ChEBI" id="CHEBI:43474"/>
        <dbReference type="ChEBI" id="CHEBI:58343"/>
        <dbReference type="ChEBI" id="CHEBI:456215"/>
        <dbReference type="EC" id="3.1.3.7"/>
    </reaction>
</comment>
<gene>
    <name evidence="6 7" type="primary">cysQ</name>
    <name evidence="7" type="ORF">MWN33_16665</name>
</gene>
<sequence length="272" mass="27672">MSSAPSSLPSHVQLLAALAGAALKAGEVILRIRAEGLDVARKSDESPVTAADLASEELLRGELARILPGIPVIAEEAVAQGKGEAPGTAGSFLLVDPLDGTREFIGASGEFTVNIGLVEQGVPVFGIVLAPAVGRLYAGATFAGGAAAFLAGLEPNPNFWAPIHCRPVPARGIVAVASRSHPDPGTEAILAGLDVAERISCGSALKFGLVAEGRADIYPRLGTVCEWDVAAGHALVRAAGGSVRRPDGSALPYGCTDADYRVHGFIARGAEA</sequence>
<dbReference type="Pfam" id="PF00459">
    <property type="entry name" value="Inositol_P"/>
    <property type="match status" value="1"/>
</dbReference>
<keyword evidence="2 6" id="KW-1003">Cell membrane</keyword>
<keyword evidence="6" id="KW-0479">Metal-binding</keyword>
<dbReference type="InterPro" id="IPR006240">
    <property type="entry name" value="CysQ"/>
</dbReference>
<dbReference type="EC" id="3.1.3.7" evidence="6"/>
<dbReference type="Proteomes" id="UP001202867">
    <property type="component" value="Unassembled WGS sequence"/>
</dbReference>
<evidence type="ECO:0000256" key="2">
    <source>
        <dbReference type="ARBA" id="ARBA00022475"/>
    </source>
</evidence>
<feature type="binding site" evidence="6">
    <location>
        <position position="228"/>
    </location>
    <ligand>
        <name>Mg(2+)</name>
        <dbReference type="ChEBI" id="CHEBI:18420"/>
        <label>2</label>
    </ligand>
</feature>
<protein>
    <recommendedName>
        <fullName evidence="6">3'(2'),5'-bisphosphate nucleotidase CysQ</fullName>
        <ecNumber evidence="6">3.1.3.7</ecNumber>
    </recommendedName>
    <alternativeName>
        <fullName evidence="6">3'(2'),5-bisphosphonucleoside 3'(2')-phosphohydrolase</fullName>
    </alternativeName>
    <alternativeName>
        <fullName evidence="6">3'-phosphoadenosine 5'-phosphate phosphatase</fullName>
        <shortName evidence="6">PAP phosphatase</shortName>
    </alternativeName>
</protein>
<dbReference type="RefSeq" id="WP_247202171.1">
    <property type="nucleotide sequence ID" value="NZ_JALKCG010000008.1"/>
</dbReference>
<keyword evidence="6" id="KW-0460">Magnesium</keyword>
<dbReference type="InterPro" id="IPR000760">
    <property type="entry name" value="Inositol_monophosphatase-like"/>
</dbReference>
<feature type="binding site" evidence="6">
    <location>
        <position position="75"/>
    </location>
    <ligand>
        <name>substrate</name>
    </ligand>
</feature>
<dbReference type="CDD" id="cd01638">
    <property type="entry name" value="CysQ"/>
    <property type="match status" value="1"/>
</dbReference>
<keyword evidence="3 6" id="KW-0997">Cell inner membrane</keyword>
<comment type="caution">
    <text evidence="7">The sequence shown here is derived from an EMBL/GenBank/DDBJ whole genome shotgun (WGS) entry which is preliminary data.</text>
</comment>
<dbReference type="Gene3D" id="3.30.540.10">
    <property type="entry name" value="Fructose-1,6-Bisphosphatase, subunit A, domain 1"/>
    <property type="match status" value="1"/>
</dbReference>
<evidence type="ECO:0000256" key="1">
    <source>
        <dbReference type="ARBA" id="ARBA00005289"/>
    </source>
</evidence>
<dbReference type="HAMAP" id="MF_02095">
    <property type="entry name" value="CysQ"/>
    <property type="match status" value="1"/>
</dbReference>
<proteinExistence type="inferred from homology"/>
<dbReference type="PANTHER" id="PTHR43028">
    <property type="entry name" value="3'(2'),5'-BISPHOSPHATE NUCLEOTIDASE 1"/>
    <property type="match status" value="1"/>
</dbReference>
<dbReference type="PRINTS" id="PR00377">
    <property type="entry name" value="IMPHPHTASES"/>
</dbReference>
<dbReference type="GO" id="GO:0008441">
    <property type="term" value="F:3'(2'),5'-bisphosphate nucleotidase activity"/>
    <property type="evidence" value="ECO:0007669"/>
    <property type="project" value="UniProtKB-EC"/>
</dbReference>
<name>A0ABT0DQV6_9HYPH</name>
<comment type="function">
    <text evidence="6">Converts adenosine-3',5'-bisphosphate (PAP) to AMP.</text>
</comment>
<feature type="binding site" evidence="6">
    <location>
        <position position="75"/>
    </location>
    <ligand>
        <name>Mg(2+)</name>
        <dbReference type="ChEBI" id="CHEBI:18420"/>
        <label>1</label>
    </ligand>
</feature>
<evidence type="ECO:0000313" key="8">
    <source>
        <dbReference type="Proteomes" id="UP001202867"/>
    </source>
</evidence>
<feature type="binding site" evidence="6">
    <location>
        <begin position="98"/>
        <end position="101"/>
    </location>
    <ligand>
        <name>substrate</name>
    </ligand>
</feature>
<comment type="similarity">
    <text evidence="1 6">Belongs to the inositol monophosphatase superfamily. CysQ family.</text>
</comment>
<dbReference type="InterPro" id="IPR050725">
    <property type="entry name" value="CysQ/Inositol_MonoPase"/>
</dbReference>
<comment type="cofactor">
    <cofactor evidence="6">
        <name>Mg(2+)</name>
        <dbReference type="ChEBI" id="CHEBI:18420"/>
    </cofactor>
</comment>
<comment type="subcellular location">
    <subcellularLocation>
        <location evidence="6">Cell inner membrane</location>
        <topology evidence="6">Peripheral membrane protein</topology>
        <orientation evidence="6">Cytoplasmic side</orientation>
    </subcellularLocation>
</comment>
<dbReference type="Gene3D" id="3.40.190.80">
    <property type="match status" value="1"/>
</dbReference>
<evidence type="ECO:0000256" key="3">
    <source>
        <dbReference type="ARBA" id="ARBA00022519"/>
    </source>
</evidence>
<dbReference type="PROSITE" id="PS00630">
    <property type="entry name" value="IMP_2"/>
    <property type="match status" value="1"/>
</dbReference>
<feature type="binding site" evidence="6">
    <location>
        <position position="96"/>
    </location>
    <ligand>
        <name>Mg(2+)</name>
        <dbReference type="ChEBI" id="CHEBI:18420"/>
        <label>2</label>
    </ligand>
</feature>
<evidence type="ECO:0000313" key="7">
    <source>
        <dbReference type="EMBL" id="MCK0209667.1"/>
    </source>
</evidence>
<feature type="binding site" evidence="6">
    <location>
        <position position="228"/>
    </location>
    <ligand>
        <name>substrate</name>
    </ligand>
</feature>
<keyword evidence="4 6" id="KW-0378">Hydrolase</keyword>
<dbReference type="EMBL" id="JALKCG010000008">
    <property type="protein sequence ID" value="MCK0209667.1"/>
    <property type="molecule type" value="Genomic_DNA"/>
</dbReference>
<dbReference type="InterPro" id="IPR020550">
    <property type="entry name" value="Inositol_monophosphatase_CS"/>
</dbReference>
<keyword evidence="8" id="KW-1185">Reference proteome</keyword>
<feature type="binding site" evidence="6">
    <location>
        <position position="99"/>
    </location>
    <ligand>
        <name>Mg(2+)</name>
        <dbReference type="ChEBI" id="CHEBI:18420"/>
        <label>2</label>
    </ligand>
</feature>
<evidence type="ECO:0000256" key="5">
    <source>
        <dbReference type="ARBA" id="ARBA00023136"/>
    </source>
</evidence>
<dbReference type="PANTHER" id="PTHR43028:SF5">
    <property type="entry name" value="3'(2'),5'-BISPHOSPHATE NUCLEOTIDASE 1"/>
    <property type="match status" value="1"/>
</dbReference>
<dbReference type="NCBIfam" id="TIGR01331">
    <property type="entry name" value="bisphos_cysQ"/>
    <property type="match status" value="1"/>
</dbReference>
<feature type="binding site" evidence="6">
    <location>
        <position position="98"/>
    </location>
    <ligand>
        <name>Mg(2+)</name>
        <dbReference type="ChEBI" id="CHEBI:18420"/>
        <label>1</label>
    </ligand>
</feature>
<feature type="binding site" evidence="6">
    <location>
        <position position="96"/>
    </location>
    <ligand>
        <name>Mg(2+)</name>
        <dbReference type="ChEBI" id="CHEBI:18420"/>
        <label>1</label>
    </ligand>
</feature>
<organism evidence="7 8">
    <name type="scientific">Ancylobacter koreensis</name>
    <dbReference type="NCBI Taxonomy" id="266121"/>
    <lineage>
        <taxon>Bacteria</taxon>
        <taxon>Pseudomonadati</taxon>
        <taxon>Pseudomonadota</taxon>
        <taxon>Alphaproteobacteria</taxon>
        <taxon>Hyphomicrobiales</taxon>
        <taxon>Xanthobacteraceae</taxon>
        <taxon>Ancylobacter</taxon>
    </lineage>
</organism>
<evidence type="ECO:0000256" key="6">
    <source>
        <dbReference type="HAMAP-Rule" id="MF_02095"/>
    </source>
</evidence>